<feature type="chain" id="PRO_5038993991" evidence="2">
    <location>
        <begin position="22"/>
        <end position="47"/>
    </location>
</feature>
<evidence type="ECO:0000313" key="3">
    <source>
        <dbReference type="EMBL" id="MBU3851239.1"/>
    </source>
</evidence>
<gene>
    <name evidence="3" type="ORF">H9901_00795</name>
</gene>
<feature type="region of interest" description="Disordered" evidence="1">
    <location>
        <begin position="27"/>
        <end position="47"/>
    </location>
</feature>
<proteinExistence type="predicted"/>
<feature type="signal peptide" evidence="2">
    <location>
        <begin position="1"/>
        <end position="21"/>
    </location>
</feature>
<reference evidence="3" key="1">
    <citation type="journal article" date="2021" name="PeerJ">
        <title>Extensive microbial diversity within the chicken gut microbiome revealed by metagenomics and culture.</title>
        <authorList>
            <person name="Gilroy R."/>
            <person name="Ravi A."/>
            <person name="Getino M."/>
            <person name="Pursley I."/>
            <person name="Horton D.L."/>
            <person name="Alikhan N.F."/>
            <person name="Baker D."/>
            <person name="Gharbi K."/>
            <person name="Hall N."/>
            <person name="Watson M."/>
            <person name="Adriaenssens E.M."/>
            <person name="Foster-Nyarko E."/>
            <person name="Jarju S."/>
            <person name="Secka A."/>
            <person name="Antonio M."/>
            <person name="Oren A."/>
            <person name="Chaudhuri R.R."/>
            <person name="La Ragione R."/>
            <person name="Hildebrand F."/>
            <person name="Pallen M.J."/>
        </authorList>
    </citation>
    <scope>NUCLEOTIDE SEQUENCE</scope>
    <source>
        <strain evidence="3">F6-6636</strain>
    </source>
</reference>
<evidence type="ECO:0000256" key="2">
    <source>
        <dbReference type="SAM" id="SignalP"/>
    </source>
</evidence>
<dbReference type="AlphaFoldDB" id="A0A948TI97"/>
<evidence type="ECO:0000256" key="1">
    <source>
        <dbReference type="SAM" id="MobiDB-lite"/>
    </source>
</evidence>
<comment type="caution">
    <text evidence="3">The sequence shown here is derived from an EMBL/GenBank/DDBJ whole genome shotgun (WGS) entry which is preliminary data.</text>
</comment>
<accession>A0A948TI97</accession>
<keyword evidence="2" id="KW-0732">Signal</keyword>
<sequence length="47" mass="5039">MKRYSYAVITAIALLTLNLTACGKQTTSSHATTSKQNSHVVKQPTAC</sequence>
<name>A0A948TI97_9LACO</name>
<organism evidence="3 4">
    <name type="scientific">Candidatus Paralactobacillus gallistercoris</name>
    <dbReference type="NCBI Taxonomy" id="2838724"/>
    <lineage>
        <taxon>Bacteria</taxon>
        <taxon>Bacillati</taxon>
        <taxon>Bacillota</taxon>
        <taxon>Bacilli</taxon>
        <taxon>Lactobacillales</taxon>
        <taxon>Lactobacillaceae</taxon>
        <taxon>Lactobacillus</taxon>
    </lineage>
</organism>
<protein>
    <submittedName>
        <fullName evidence="3">Uncharacterized protein</fullName>
    </submittedName>
</protein>
<dbReference type="Proteomes" id="UP000777303">
    <property type="component" value="Unassembled WGS sequence"/>
</dbReference>
<dbReference type="EMBL" id="JAHLFS010000012">
    <property type="protein sequence ID" value="MBU3851239.1"/>
    <property type="molecule type" value="Genomic_DNA"/>
</dbReference>
<evidence type="ECO:0000313" key="4">
    <source>
        <dbReference type="Proteomes" id="UP000777303"/>
    </source>
</evidence>
<reference evidence="3" key="2">
    <citation type="submission" date="2021-04" db="EMBL/GenBank/DDBJ databases">
        <authorList>
            <person name="Gilroy R."/>
        </authorList>
    </citation>
    <scope>NUCLEOTIDE SEQUENCE</scope>
    <source>
        <strain evidence="3">F6-6636</strain>
    </source>
</reference>